<feature type="domain" description="Periplasmic copper-binding protein NosD beta helix" evidence="2">
    <location>
        <begin position="84"/>
        <end position="257"/>
    </location>
</feature>
<dbReference type="AlphaFoldDB" id="A0A0F9M1E1"/>
<name>A0A0F9M1E1_9ZZZZ</name>
<accession>A0A0F9M1E1</accession>
<comment type="caution">
    <text evidence="3">The sequence shown here is derived from an EMBL/GenBank/DDBJ whole genome shotgun (WGS) entry which is preliminary data.</text>
</comment>
<keyword evidence="1" id="KW-0812">Transmembrane</keyword>
<proteinExistence type="predicted"/>
<dbReference type="Gene3D" id="2.160.20.10">
    <property type="entry name" value="Single-stranded right-handed beta-helix, Pectin lyase-like"/>
    <property type="match status" value="1"/>
</dbReference>
<dbReference type="EMBL" id="LAZR01006303">
    <property type="protein sequence ID" value="KKM93166.1"/>
    <property type="molecule type" value="Genomic_DNA"/>
</dbReference>
<dbReference type="SMART" id="SM00710">
    <property type="entry name" value="PbH1"/>
    <property type="match status" value="6"/>
</dbReference>
<keyword evidence="1" id="KW-1133">Transmembrane helix</keyword>
<dbReference type="InterPro" id="IPR011050">
    <property type="entry name" value="Pectin_lyase_fold/virulence"/>
</dbReference>
<feature type="transmembrane region" description="Helical" evidence="1">
    <location>
        <begin position="275"/>
        <end position="296"/>
    </location>
</feature>
<evidence type="ECO:0000313" key="3">
    <source>
        <dbReference type="EMBL" id="KKM93166.1"/>
    </source>
</evidence>
<dbReference type="InterPro" id="IPR012334">
    <property type="entry name" value="Pectin_lyas_fold"/>
</dbReference>
<dbReference type="InterPro" id="IPR006626">
    <property type="entry name" value="PbH1"/>
</dbReference>
<dbReference type="InterPro" id="IPR007742">
    <property type="entry name" value="NosD_dom"/>
</dbReference>
<reference evidence="3" key="1">
    <citation type="journal article" date="2015" name="Nature">
        <title>Complex archaea that bridge the gap between prokaryotes and eukaryotes.</title>
        <authorList>
            <person name="Spang A."/>
            <person name="Saw J.H."/>
            <person name="Jorgensen S.L."/>
            <person name="Zaremba-Niedzwiedzka K."/>
            <person name="Martijn J."/>
            <person name="Lind A.E."/>
            <person name="van Eijk R."/>
            <person name="Schleper C."/>
            <person name="Guy L."/>
            <person name="Ettema T.J."/>
        </authorList>
    </citation>
    <scope>NUCLEOTIDE SEQUENCE</scope>
</reference>
<organism evidence="3">
    <name type="scientific">marine sediment metagenome</name>
    <dbReference type="NCBI Taxonomy" id="412755"/>
    <lineage>
        <taxon>unclassified sequences</taxon>
        <taxon>metagenomes</taxon>
        <taxon>ecological metagenomes</taxon>
    </lineage>
</organism>
<protein>
    <recommendedName>
        <fullName evidence="2">Periplasmic copper-binding protein NosD beta helix domain-containing protein</fullName>
    </recommendedName>
</protein>
<dbReference type="NCBIfam" id="TIGR03804">
    <property type="entry name" value="para_beta_helix"/>
    <property type="match status" value="2"/>
</dbReference>
<keyword evidence="1" id="KW-0472">Membrane</keyword>
<dbReference type="InterPro" id="IPR022441">
    <property type="entry name" value="Para_beta_helix_rpt-2"/>
</dbReference>
<evidence type="ECO:0000259" key="2">
    <source>
        <dbReference type="Pfam" id="PF05048"/>
    </source>
</evidence>
<sequence length="306" mass="34732">MGECIFNLREIHSFDDEIVTSYEINVYGERYSIKDTLPKLSSANNSSLMYINGNLELENHSSSGDGSIENPFHILNKVYDVFGSVNITYGIYIKNTNKHLVISNCSAYGADYGLVLNNVTHVLIDKNRIIGNERGIVVYSSRNITFTYNIVNNNDYAINIQDSINIILENNSITANSIHGLFLNNSDYSEIIRNLFYSNQNGIKVIDSNYNRIIENNLEDHMGAISLIRSNFSIIMNNYGTYNLREITENNCQNNYFFDNFLELGGITDTTALDLTVIVFSCISFFSVVYVVKSIYNFKKLSRSSL</sequence>
<evidence type="ECO:0000256" key="1">
    <source>
        <dbReference type="SAM" id="Phobius"/>
    </source>
</evidence>
<gene>
    <name evidence="3" type="ORF">LCGC14_1211140</name>
</gene>
<dbReference type="SUPFAM" id="SSF51126">
    <property type="entry name" value="Pectin lyase-like"/>
    <property type="match status" value="1"/>
</dbReference>
<dbReference type="Pfam" id="PF05048">
    <property type="entry name" value="NosD"/>
    <property type="match status" value="1"/>
</dbReference>